<reference evidence="1 2" key="1">
    <citation type="journal article" date="2014" name="Proc. Natl. Acad. Sci. U.S.A.">
        <title>Trajectory and genomic determinants of fungal-pathogen speciation and host adaptation.</title>
        <authorList>
            <person name="Hu X."/>
            <person name="Xiao G."/>
            <person name="Zheng P."/>
            <person name="Shang Y."/>
            <person name="Su Y."/>
            <person name="Zhang X."/>
            <person name="Liu X."/>
            <person name="Zhan S."/>
            <person name="St Leger R.J."/>
            <person name="Wang C."/>
        </authorList>
    </citation>
    <scope>NUCLEOTIDE SEQUENCE [LARGE SCALE GENOMIC DNA]</scope>
    <source>
        <strain evidence="1 2">ARSEF 1941</strain>
    </source>
</reference>
<dbReference type="EMBL" id="AZHE01000046">
    <property type="protein sequence ID" value="KHN93933.1"/>
    <property type="molecule type" value="Genomic_DNA"/>
</dbReference>
<dbReference type="RefSeq" id="XP_040674999.1">
    <property type="nucleotide sequence ID" value="XM_040826986.1"/>
</dbReference>
<gene>
    <name evidence="1" type="ORF">MAM_08188</name>
</gene>
<dbReference type="GeneID" id="63742643"/>
<comment type="caution">
    <text evidence="1">The sequence shown here is derived from an EMBL/GenBank/DDBJ whole genome shotgun (WGS) entry which is preliminary data.</text>
</comment>
<accession>A0A0B2WJ67</accession>
<name>A0A0B2WJ67_METAS</name>
<dbReference type="AlphaFoldDB" id="A0A0B2WJ67"/>
<evidence type="ECO:0000313" key="2">
    <source>
        <dbReference type="Proteomes" id="UP000030816"/>
    </source>
</evidence>
<sequence length="117" mass="12985">MKSPRASRTFVSTLVVSDPRYDVRNLGGFLYHVLQRLGDWVATRLSIGVPEPSREQWRVLDAERLLTVQALADYGGGMKAFRATLTEPEAAKAAETLVATYQLCLHVPGVSPRRGWS</sequence>
<protein>
    <submittedName>
        <fullName evidence="1">Uncharacterized protein</fullName>
    </submittedName>
</protein>
<keyword evidence="2" id="KW-1185">Reference proteome</keyword>
<proteinExistence type="predicted"/>
<organism evidence="1 2">
    <name type="scientific">Metarhizium album (strain ARSEF 1941)</name>
    <dbReference type="NCBI Taxonomy" id="1081103"/>
    <lineage>
        <taxon>Eukaryota</taxon>
        <taxon>Fungi</taxon>
        <taxon>Dikarya</taxon>
        <taxon>Ascomycota</taxon>
        <taxon>Pezizomycotina</taxon>
        <taxon>Sordariomycetes</taxon>
        <taxon>Hypocreomycetidae</taxon>
        <taxon>Hypocreales</taxon>
        <taxon>Clavicipitaceae</taxon>
        <taxon>Metarhizium</taxon>
    </lineage>
</organism>
<evidence type="ECO:0000313" key="1">
    <source>
        <dbReference type="EMBL" id="KHN93933.1"/>
    </source>
</evidence>
<dbReference type="OrthoDB" id="4314040at2759"/>
<dbReference type="HOGENOM" id="CLU_2085359_0_0_1"/>
<dbReference type="Proteomes" id="UP000030816">
    <property type="component" value="Unassembled WGS sequence"/>
</dbReference>